<reference evidence="1 2" key="1">
    <citation type="submission" date="2024-11" db="EMBL/GenBank/DDBJ databases">
        <title>Adaptive evolution of stress response genes in parasites aligns with host niche diversity.</title>
        <authorList>
            <person name="Hahn C."/>
            <person name="Resl P."/>
        </authorList>
    </citation>
    <scope>NUCLEOTIDE SEQUENCE [LARGE SCALE GENOMIC DNA]</scope>
    <source>
        <strain evidence="1">EGGRZ-B1_66</strain>
        <tissue evidence="1">Body</tissue>
    </source>
</reference>
<evidence type="ECO:0000313" key="1">
    <source>
        <dbReference type="EMBL" id="KAL3321150.1"/>
    </source>
</evidence>
<dbReference type="Proteomes" id="UP001626550">
    <property type="component" value="Unassembled WGS sequence"/>
</dbReference>
<dbReference type="AlphaFoldDB" id="A0ABD2QNQ6"/>
<protein>
    <submittedName>
        <fullName evidence="1">Uncharacterized protein</fullName>
    </submittedName>
</protein>
<gene>
    <name evidence="1" type="ORF">Ciccas_000183</name>
</gene>
<keyword evidence="2" id="KW-1185">Reference proteome</keyword>
<proteinExistence type="predicted"/>
<evidence type="ECO:0000313" key="2">
    <source>
        <dbReference type="Proteomes" id="UP001626550"/>
    </source>
</evidence>
<comment type="caution">
    <text evidence="1">The sequence shown here is derived from an EMBL/GenBank/DDBJ whole genome shotgun (WGS) entry which is preliminary data.</text>
</comment>
<organism evidence="1 2">
    <name type="scientific">Cichlidogyrus casuarinus</name>
    <dbReference type="NCBI Taxonomy" id="1844966"/>
    <lineage>
        <taxon>Eukaryota</taxon>
        <taxon>Metazoa</taxon>
        <taxon>Spiralia</taxon>
        <taxon>Lophotrochozoa</taxon>
        <taxon>Platyhelminthes</taxon>
        <taxon>Monogenea</taxon>
        <taxon>Monopisthocotylea</taxon>
        <taxon>Dactylogyridea</taxon>
        <taxon>Ancyrocephalidae</taxon>
        <taxon>Cichlidogyrus</taxon>
    </lineage>
</organism>
<accession>A0ABD2QNQ6</accession>
<dbReference type="EMBL" id="JBJKFK010000009">
    <property type="protein sequence ID" value="KAL3321150.1"/>
    <property type="molecule type" value="Genomic_DNA"/>
</dbReference>
<sequence length="366" mass="42011">MPFLSKDYINAAFVDSKDVKKDSVFYNHFLKIEALKRELLCERYNVDGLKILIEQLKEAVKNDMCSAEEVAQKLKYSFILKSRASCESLFLRTCTDLKLEHRHWCDSVASHDSLEVVTIILCLLILLKGVLDGIKAAEKGEDMYSNYKEEILKESIEMMTTQIDKLMSTDEEKSEKLINLKKEWDESTKKALVSETSLKERTEDIKTMRENHRKQHEYKFSLRQLSSETKDALEKRIKKNLEDGKIVTDCIIDIFCVLEACMQSLEAHNEKSFEAIDTNIDKSVLTSEYGCKKETKINNLGVVDQSEDKSPEFLCSLVQDELNLDKLLESEDESSNGCMMKCCRKKGIQEDTDVEEKSAEAPTLLS</sequence>
<name>A0ABD2QNQ6_9PLAT</name>